<accession>A0A564Y1R1</accession>
<name>A0A564Y1R1_HYMDI</name>
<dbReference type="Proteomes" id="UP000321570">
    <property type="component" value="Unassembled WGS sequence"/>
</dbReference>
<evidence type="ECO:0000313" key="2">
    <source>
        <dbReference type="Proteomes" id="UP000321570"/>
    </source>
</evidence>
<evidence type="ECO:0000313" key="1">
    <source>
        <dbReference type="EMBL" id="VUZ41076.1"/>
    </source>
</evidence>
<gene>
    <name evidence="1" type="ORF">WMSIL1_LOCUS1984</name>
</gene>
<sequence>MDEGSRRPREKFSTADLLHTARIAMLLRESNRSDHCLCSSYCQPLDPLHLTYSKMINKLKKMHGYYGR</sequence>
<dbReference type="AlphaFoldDB" id="A0A564Y1R1"/>
<organism evidence="1 2">
    <name type="scientific">Hymenolepis diminuta</name>
    <name type="common">Rat tapeworm</name>
    <dbReference type="NCBI Taxonomy" id="6216"/>
    <lineage>
        <taxon>Eukaryota</taxon>
        <taxon>Metazoa</taxon>
        <taxon>Spiralia</taxon>
        <taxon>Lophotrochozoa</taxon>
        <taxon>Platyhelminthes</taxon>
        <taxon>Cestoda</taxon>
        <taxon>Eucestoda</taxon>
        <taxon>Cyclophyllidea</taxon>
        <taxon>Hymenolepididae</taxon>
        <taxon>Hymenolepis</taxon>
    </lineage>
</organism>
<protein>
    <submittedName>
        <fullName evidence="1">Uncharacterized protein</fullName>
    </submittedName>
</protein>
<dbReference type="EMBL" id="CABIJS010000045">
    <property type="protein sequence ID" value="VUZ41076.1"/>
    <property type="molecule type" value="Genomic_DNA"/>
</dbReference>
<keyword evidence="2" id="KW-1185">Reference proteome</keyword>
<proteinExistence type="predicted"/>
<reference evidence="1 2" key="1">
    <citation type="submission" date="2019-07" db="EMBL/GenBank/DDBJ databases">
        <authorList>
            <person name="Jastrzebski P J."/>
            <person name="Paukszto L."/>
            <person name="Jastrzebski P J."/>
        </authorList>
    </citation>
    <scope>NUCLEOTIDE SEQUENCE [LARGE SCALE GENOMIC DNA]</scope>
    <source>
        <strain evidence="1 2">WMS-il1</strain>
    </source>
</reference>